<dbReference type="PROSITE" id="PS50011">
    <property type="entry name" value="PROTEIN_KINASE_DOM"/>
    <property type="match status" value="1"/>
</dbReference>
<sequence>MQKGKAIFYWKKWKQTQSLSQSHSGCCSPKKINKDHLTDATSNGEVLRAGVFGISSKKTYRGITVAVKEFKENGSHSLVTHEASVLAKMEHPGFPLLFGCCTETKPYLLVTQFHGIEGHCVTFKSLVLRNINDPQSEWCRIMYECADALYYNHSKEYLHNYLKGDNVIINENSHSLHPVIIDLGKCSTIAGGKIYHLSPRDQEKYRKYHKHVAPEVVR</sequence>
<name>A0ABN8MTU5_9CNID</name>
<dbReference type="PANTHER" id="PTHR44329">
    <property type="entry name" value="SERINE/THREONINE-PROTEIN KINASE TNNI3K-RELATED"/>
    <property type="match status" value="1"/>
</dbReference>
<dbReference type="EMBL" id="CALNXI010000673">
    <property type="protein sequence ID" value="CAH3031809.1"/>
    <property type="molecule type" value="Genomic_DNA"/>
</dbReference>
<evidence type="ECO:0000313" key="2">
    <source>
        <dbReference type="EMBL" id="CAH3031809.1"/>
    </source>
</evidence>
<dbReference type="Gene3D" id="1.10.510.10">
    <property type="entry name" value="Transferase(Phosphotransferase) domain 1"/>
    <property type="match status" value="1"/>
</dbReference>
<protein>
    <recommendedName>
        <fullName evidence="1">Protein kinase domain-containing protein</fullName>
    </recommendedName>
</protein>
<organism evidence="2 3">
    <name type="scientific">Porites evermanni</name>
    <dbReference type="NCBI Taxonomy" id="104178"/>
    <lineage>
        <taxon>Eukaryota</taxon>
        <taxon>Metazoa</taxon>
        <taxon>Cnidaria</taxon>
        <taxon>Anthozoa</taxon>
        <taxon>Hexacorallia</taxon>
        <taxon>Scleractinia</taxon>
        <taxon>Fungiina</taxon>
        <taxon>Poritidae</taxon>
        <taxon>Porites</taxon>
    </lineage>
</organism>
<dbReference type="InterPro" id="IPR051681">
    <property type="entry name" value="Ser/Thr_Kinases-Pseudokinases"/>
</dbReference>
<dbReference type="InterPro" id="IPR011009">
    <property type="entry name" value="Kinase-like_dom_sf"/>
</dbReference>
<proteinExistence type="predicted"/>
<feature type="domain" description="Protein kinase" evidence="1">
    <location>
        <begin position="41"/>
        <end position="218"/>
    </location>
</feature>
<evidence type="ECO:0000313" key="3">
    <source>
        <dbReference type="Proteomes" id="UP001159427"/>
    </source>
</evidence>
<accession>A0ABN8MTU5</accession>
<dbReference type="Gene3D" id="3.30.200.20">
    <property type="entry name" value="Phosphorylase Kinase, domain 1"/>
    <property type="match status" value="1"/>
</dbReference>
<gene>
    <name evidence="2" type="ORF">PEVE_00038900</name>
</gene>
<dbReference type="Proteomes" id="UP001159427">
    <property type="component" value="Unassembled WGS sequence"/>
</dbReference>
<dbReference type="InterPro" id="IPR000719">
    <property type="entry name" value="Prot_kinase_dom"/>
</dbReference>
<comment type="caution">
    <text evidence="2">The sequence shown here is derived from an EMBL/GenBank/DDBJ whole genome shotgun (WGS) entry which is preliminary data.</text>
</comment>
<evidence type="ECO:0000259" key="1">
    <source>
        <dbReference type="PROSITE" id="PS50011"/>
    </source>
</evidence>
<dbReference type="Pfam" id="PF07714">
    <property type="entry name" value="PK_Tyr_Ser-Thr"/>
    <property type="match status" value="1"/>
</dbReference>
<dbReference type="SUPFAM" id="SSF56112">
    <property type="entry name" value="Protein kinase-like (PK-like)"/>
    <property type="match status" value="1"/>
</dbReference>
<keyword evidence="3" id="KW-1185">Reference proteome</keyword>
<dbReference type="InterPro" id="IPR001245">
    <property type="entry name" value="Ser-Thr/Tyr_kinase_cat_dom"/>
</dbReference>
<reference evidence="2 3" key="1">
    <citation type="submission" date="2022-05" db="EMBL/GenBank/DDBJ databases">
        <authorList>
            <consortium name="Genoscope - CEA"/>
            <person name="William W."/>
        </authorList>
    </citation>
    <scope>NUCLEOTIDE SEQUENCE [LARGE SCALE GENOMIC DNA]</scope>
</reference>